<evidence type="ECO:0000256" key="1">
    <source>
        <dbReference type="ARBA" id="ARBA00001974"/>
    </source>
</evidence>
<evidence type="ECO:0000256" key="12">
    <source>
        <dbReference type="ARBA" id="ARBA00022960"/>
    </source>
</evidence>
<dbReference type="SUPFAM" id="SSF56194">
    <property type="entry name" value="Uridine diphospho-N-Acetylenolpyruvylglucosamine reductase, MurB, C-terminal domain"/>
    <property type="match status" value="1"/>
</dbReference>
<dbReference type="RefSeq" id="WP_072905159.1">
    <property type="nucleotide sequence ID" value="NZ_FQZT01000001.1"/>
</dbReference>
<dbReference type="EC" id="1.3.1.98" evidence="5 19"/>
<dbReference type="SUPFAM" id="SSF56176">
    <property type="entry name" value="FAD-binding/transporter-associated domain-like"/>
    <property type="match status" value="1"/>
</dbReference>
<dbReference type="GO" id="GO:0005829">
    <property type="term" value="C:cytosol"/>
    <property type="evidence" value="ECO:0007669"/>
    <property type="project" value="TreeGrafter"/>
</dbReference>
<dbReference type="InterPro" id="IPR036635">
    <property type="entry name" value="MurB_C_sf"/>
</dbReference>
<evidence type="ECO:0000256" key="8">
    <source>
        <dbReference type="ARBA" id="ARBA00022618"/>
    </source>
</evidence>
<evidence type="ECO:0000256" key="11">
    <source>
        <dbReference type="ARBA" id="ARBA00022857"/>
    </source>
</evidence>
<dbReference type="OrthoDB" id="9804753at2"/>
<comment type="function">
    <text evidence="2 19">Cell wall formation.</text>
</comment>
<dbReference type="AlphaFoldDB" id="A0A1M6CE04"/>
<dbReference type="Gene3D" id="3.90.78.10">
    <property type="entry name" value="UDP-N-acetylenolpyruvoylglucosamine reductase, C-terminal domain"/>
    <property type="match status" value="1"/>
</dbReference>
<dbReference type="EMBL" id="FQZT01000001">
    <property type="protein sequence ID" value="SHI58928.1"/>
    <property type="molecule type" value="Genomic_DNA"/>
</dbReference>
<dbReference type="Gene3D" id="3.30.465.10">
    <property type="match status" value="1"/>
</dbReference>
<evidence type="ECO:0000256" key="7">
    <source>
        <dbReference type="ARBA" id="ARBA00022490"/>
    </source>
</evidence>
<evidence type="ECO:0000256" key="13">
    <source>
        <dbReference type="ARBA" id="ARBA00022984"/>
    </source>
</evidence>
<comment type="cofactor">
    <cofactor evidence="1 19">
        <name>FAD</name>
        <dbReference type="ChEBI" id="CHEBI:57692"/>
    </cofactor>
</comment>
<dbReference type="Proteomes" id="UP000184171">
    <property type="component" value="Unassembled WGS sequence"/>
</dbReference>
<keyword evidence="15 19" id="KW-0131">Cell cycle</keyword>
<comment type="pathway">
    <text evidence="4 19">Cell wall biogenesis; peptidoglycan biosynthesis.</text>
</comment>
<dbReference type="NCBIfam" id="TIGR00179">
    <property type="entry name" value="murB"/>
    <property type="match status" value="1"/>
</dbReference>
<keyword evidence="7 19" id="KW-0963">Cytoplasm</keyword>
<dbReference type="InterPro" id="IPR016169">
    <property type="entry name" value="FAD-bd_PCMH_sub2"/>
</dbReference>
<dbReference type="InterPro" id="IPR011601">
    <property type="entry name" value="MurB_C"/>
</dbReference>
<evidence type="ECO:0000256" key="18">
    <source>
        <dbReference type="ARBA" id="ARBA00048914"/>
    </source>
</evidence>
<evidence type="ECO:0000313" key="21">
    <source>
        <dbReference type="EMBL" id="SHI58928.1"/>
    </source>
</evidence>
<keyword evidence="10 19" id="KW-0274">FAD</keyword>
<dbReference type="Pfam" id="PF01565">
    <property type="entry name" value="FAD_binding_4"/>
    <property type="match status" value="1"/>
</dbReference>
<keyword evidence="11 19" id="KW-0521">NADP</keyword>
<dbReference type="GO" id="GO:0071555">
    <property type="term" value="P:cell wall organization"/>
    <property type="evidence" value="ECO:0007669"/>
    <property type="project" value="UniProtKB-KW"/>
</dbReference>
<organism evidence="21 22">
    <name type="scientific">Malonomonas rubra DSM 5091</name>
    <dbReference type="NCBI Taxonomy" id="1122189"/>
    <lineage>
        <taxon>Bacteria</taxon>
        <taxon>Pseudomonadati</taxon>
        <taxon>Thermodesulfobacteriota</taxon>
        <taxon>Desulfuromonadia</taxon>
        <taxon>Desulfuromonadales</taxon>
        <taxon>Geopsychrobacteraceae</taxon>
        <taxon>Malonomonas</taxon>
    </lineage>
</organism>
<dbReference type="Gene3D" id="3.30.43.10">
    <property type="entry name" value="Uridine Diphospho-n-acetylenolpyruvylglucosamine Reductase, domain 2"/>
    <property type="match status" value="1"/>
</dbReference>
<comment type="catalytic activity">
    <reaction evidence="18 19">
        <text>UDP-N-acetyl-alpha-D-muramate + NADP(+) = UDP-N-acetyl-3-O-(1-carboxyvinyl)-alpha-D-glucosamine + NADPH + H(+)</text>
        <dbReference type="Rhea" id="RHEA:12248"/>
        <dbReference type="ChEBI" id="CHEBI:15378"/>
        <dbReference type="ChEBI" id="CHEBI:57783"/>
        <dbReference type="ChEBI" id="CHEBI:58349"/>
        <dbReference type="ChEBI" id="CHEBI:68483"/>
        <dbReference type="ChEBI" id="CHEBI:70757"/>
        <dbReference type="EC" id="1.3.1.98"/>
    </reaction>
</comment>
<keyword evidence="12 19" id="KW-0133">Cell shape</keyword>
<dbReference type="GO" id="GO:0071949">
    <property type="term" value="F:FAD binding"/>
    <property type="evidence" value="ECO:0007669"/>
    <property type="project" value="InterPro"/>
</dbReference>
<evidence type="ECO:0000256" key="4">
    <source>
        <dbReference type="ARBA" id="ARBA00004752"/>
    </source>
</evidence>
<keyword evidence="14 19" id="KW-0560">Oxidoreductase</keyword>
<dbReference type="GO" id="GO:0009252">
    <property type="term" value="P:peptidoglycan biosynthetic process"/>
    <property type="evidence" value="ECO:0007669"/>
    <property type="project" value="UniProtKB-UniRule"/>
</dbReference>
<feature type="domain" description="FAD-binding PCMH-type" evidence="20">
    <location>
        <begin position="35"/>
        <end position="200"/>
    </location>
</feature>
<evidence type="ECO:0000256" key="3">
    <source>
        <dbReference type="ARBA" id="ARBA00004496"/>
    </source>
</evidence>
<dbReference type="InterPro" id="IPR006094">
    <property type="entry name" value="Oxid_FAD_bind_N"/>
</dbReference>
<dbReference type="STRING" id="1122189.SAMN02745165_00489"/>
<dbReference type="PANTHER" id="PTHR21071">
    <property type="entry name" value="UDP-N-ACETYLENOLPYRUVOYLGLUCOSAMINE REDUCTASE"/>
    <property type="match status" value="1"/>
</dbReference>
<dbReference type="PROSITE" id="PS51387">
    <property type="entry name" value="FAD_PCMH"/>
    <property type="match status" value="1"/>
</dbReference>
<evidence type="ECO:0000256" key="17">
    <source>
        <dbReference type="ARBA" id="ARBA00031026"/>
    </source>
</evidence>
<dbReference type="HAMAP" id="MF_00037">
    <property type="entry name" value="MurB"/>
    <property type="match status" value="1"/>
</dbReference>
<dbReference type="NCBIfam" id="NF010480">
    <property type="entry name" value="PRK13905.1"/>
    <property type="match status" value="1"/>
</dbReference>
<evidence type="ECO:0000256" key="19">
    <source>
        <dbReference type="HAMAP-Rule" id="MF_00037"/>
    </source>
</evidence>
<keyword evidence="13 19" id="KW-0573">Peptidoglycan synthesis</keyword>
<evidence type="ECO:0000256" key="9">
    <source>
        <dbReference type="ARBA" id="ARBA00022630"/>
    </source>
</evidence>
<feature type="active site" evidence="19">
    <location>
        <position position="304"/>
    </location>
</feature>
<keyword evidence="9 19" id="KW-0285">Flavoprotein</keyword>
<evidence type="ECO:0000256" key="5">
    <source>
        <dbReference type="ARBA" id="ARBA00012518"/>
    </source>
</evidence>
<dbReference type="InterPro" id="IPR016166">
    <property type="entry name" value="FAD-bd_PCMH"/>
</dbReference>
<keyword evidence="22" id="KW-1185">Reference proteome</keyword>
<feature type="active site" evidence="19">
    <location>
        <position position="179"/>
    </location>
</feature>
<evidence type="ECO:0000313" key="22">
    <source>
        <dbReference type="Proteomes" id="UP000184171"/>
    </source>
</evidence>
<dbReference type="PANTHER" id="PTHR21071:SF4">
    <property type="entry name" value="UDP-N-ACETYLENOLPYRUVOYLGLUCOSAMINE REDUCTASE"/>
    <property type="match status" value="1"/>
</dbReference>
<name>A0A1M6CE04_MALRU</name>
<sequence>MSSFVERYFSSPDASERYGRLQFDEPLAKHNSWKIGGPADLLVEPETVEQVAAVLALANTEEIPLVVIGQGTNLLFDDAGVRGIVLKIGAAMGTIVIDGQRIVAGAGAWVPQLARLSMRAGLTGLEHTIGIPGTVGGLVMMNGGSQRKGIGENVVRVTVVEADGSIRQLSREDCAFSYRHSALQGSGCVVVEAELECPQADVAEVRQNMLDDLRTRRQKFPRKMPNCGSVFLSTAEMHASVGPPGKIIEEAGLKGVQIGKAQVSPQHANFIVNLGGACSADVLRLIAEVRKTVYQRIGFELKCEVRYVSPKGKLMPAHLKAEQENPSATNNAPN</sequence>
<comment type="similarity">
    <text evidence="19">Belongs to the MurB family.</text>
</comment>
<dbReference type="InterPro" id="IPR003170">
    <property type="entry name" value="MurB"/>
</dbReference>
<protein>
    <recommendedName>
        <fullName evidence="6 19">UDP-N-acetylenolpyruvoylglucosamine reductase</fullName>
        <ecNumber evidence="5 19">1.3.1.98</ecNumber>
    </recommendedName>
    <alternativeName>
        <fullName evidence="17 19">UDP-N-acetylmuramate dehydrogenase</fullName>
    </alternativeName>
</protein>
<proteinExistence type="inferred from homology"/>
<dbReference type="InterPro" id="IPR036318">
    <property type="entry name" value="FAD-bd_PCMH-like_sf"/>
</dbReference>
<keyword evidence="16 19" id="KW-0961">Cell wall biogenesis/degradation</keyword>
<dbReference type="Pfam" id="PF02873">
    <property type="entry name" value="MurB_C"/>
    <property type="match status" value="1"/>
</dbReference>
<evidence type="ECO:0000256" key="15">
    <source>
        <dbReference type="ARBA" id="ARBA00023306"/>
    </source>
</evidence>
<feature type="active site" description="Proton donor" evidence="19">
    <location>
        <position position="229"/>
    </location>
</feature>
<keyword evidence="8 19" id="KW-0132">Cell division</keyword>
<reference evidence="21 22" key="1">
    <citation type="submission" date="2016-11" db="EMBL/GenBank/DDBJ databases">
        <authorList>
            <person name="Jaros S."/>
            <person name="Januszkiewicz K."/>
            <person name="Wedrychowicz H."/>
        </authorList>
    </citation>
    <scope>NUCLEOTIDE SEQUENCE [LARGE SCALE GENOMIC DNA]</scope>
    <source>
        <strain evidence="21 22">DSM 5091</strain>
    </source>
</reference>
<dbReference type="GO" id="GO:0051301">
    <property type="term" value="P:cell division"/>
    <property type="evidence" value="ECO:0007669"/>
    <property type="project" value="UniProtKB-KW"/>
</dbReference>
<evidence type="ECO:0000256" key="10">
    <source>
        <dbReference type="ARBA" id="ARBA00022827"/>
    </source>
</evidence>
<evidence type="ECO:0000256" key="2">
    <source>
        <dbReference type="ARBA" id="ARBA00003921"/>
    </source>
</evidence>
<evidence type="ECO:0000256" key="6">
    <source>
        <dbReference type="ARBA" id="ARBA00015188"/>
    </source>
</evidence>
<evidence type="ECO:0000256" key="16">
    <source>
        <dbReference type="ARBA" id="ARBA00023316"/>
    </source>
</evidence>
<accession>A0A1M6CE04</accession>
<dbReference type="GO" id="GO:0008360">
    <property type="term" value="P:regulation of cell shape"/>
    <property type="evidence" value="ECO:0007669"/>
    <property type="project" value="UniProtKB-KW"/>
</dbReference>
<evidence type="ECO:0000256" key="14">
    <source>
        <dbReference type="ARBA" id="ARBA00023002"/>
    </source>
</evidence>
<comment type="subcellular location">
    <subcellularLocation>
        <location evidence="3 19">Cytoplasm</location>
    </subcellularLocation>
</comment>
<dbReference type="UniPathway" id="UPA00219"/>
<dbReference type="GO" id="GO:0008762">
    <property type="term" value="F:UDP-N-acetylmuramate dehydrogenase activity"/>
    <property type="evidence" value="ECO:0007669"/>
    <property type="project" value="UniProtKB-UniRule"/>
</dbReference>
<dbReference type="InterPro" id="IPR016167">
    <property type="entry name" value="FAD-bd_PCMH_sub1"/>
</dbReference>
<evidence type="ECO:0000259" key="20">
    <source>
        <dbReference type="PROSITE" id="PS51387"/>
    </source>
</evidence>
<gene>
    <name evidence="19" type="primary">murB</name>
    <name evidence="21" type="ORF">SAMN02745165_00489</name>
</gene>